<keyword evidence="1" id="KW-0653">Protein transport</keyword>
<evidence type="ECO:0000256" key="1">
    <source>
        <dbReference type="ARBA" id="ARBA00022927"/>
    </source>
</evidence>
<protein>
    <submittedName>
        <fullName evidence="3">Uncharacterized protein</fullName>
    </submittedName>
</protein>
<sequence length="107" mass="12399">MVKMTLIAHVTDGLPLAEGLVDGLDLRDAEMYKQQVKDLFKNLLKGHNEASWMSVETESYVFRSIFYDLKLDGAVDLQIFLKKCEERLKKRIWDGVNFIAPSLVHWK</sequence>
<dbReference type="GO" id="GO:0015031">
    <property type="term" value="P:protein transport"/>
    <property type="evidence" value="ECO:0007669"/>
    <property type="project" value="UniProtKB-KW"/>
</dbReference>
<proteinExistence type="predicted"/>
<organism evidence="3 4">
    <name type="scientific">Dipteronia sinensis</name>
    <dbReference type="NCBI Taxonomy" id="43782"/>
    <lineage>
        <taxon>Eukaryota</taxon>
        <taxon>Viridiplantae</taxon>
        <taxon>Streptophyta</taxon>
        <taxon>Embryophyta</taxon>
        <taxon>Tracheophyta</taxon>
        <taxon>Spermatophyta</taxon>
        <taxon>Magnoliopsida</taxon>
        <taxon>eudicotyledons</taxon>
        <taxon>Gunneridae</taxon>
        <taxon>Pentapetalae</taxon>
        <taxon>rosids</taxon>
        <taxon>malvids</taxon>
        <taxon>Sapindales</taxon>
        <taxon>Sapindaceae</taxon>
        <taxon>Hippocastanoideae</taxon>
        <taxon>Acereae</taxon>
        <taxon>Dipteronia</taxon>
    </lineage>
</organism>
<dbReference type="GO" id="GO:0005484">
    <property type="term" value="F:SNAP receptor activity"/>
    <property type="evidence" value="ECO:0007669"/>
    <property type="project" value="InterPro"/>
</dbReference>
<dbReference type="AlphaFoldDB" id="A0AAE0AGG3"/>
<dbReference type="Proteomes" id="UP001281410">
    <property type="component" value="Unassembled WGS sequence"/>
</dbReference>
<evidence type="ECO:0000256" key="2">
    <source>
        <dbReference type="ARBA" id="ARBA00046280"/>
    </source>
</evidence>
<keyword evidence="4" id="KW-1185">Reference proteome</keyword>
<dbReference type="GO" id="GO:0006888">
    <property type="term" value="P:endoplasmic reticulum to Golgi vesicle-mediated transport"/>
    <property type="evidence" value="ECO:0007669"/>
    <property type="project" value="InterPro"/>
</dbReference>
<name>A0AAE0AGG3_9ROSI</name>
<keyword evidence="1" id="KW-0813">Transport</keyword>
<dbReference type="PANTHER" id="PTHR45837">
    <property type="entry name" value="VESICLE-TRAFFICKING PROTEIN SEC22B"/>
    <property type="match status" value="1"/>
</dbReference>
<dbReference type="GO" id="GO:0005737">
    <property type="term" value="C:cytoplasm"/>
    <property type="evidence" value="ECO:0007669"/>
    <property type="project" value="UniProtKB-ARBA"/>
</dbReference>
<evidence type="ECO:0000313" key="4">
    <source>
        <dbReference type="Proteomes" id="UP001281410"/>
    </source>
</evidence>
<dbReference type="Gene3D" id="3.30.450.50">
    <property type="entry name" value="Longin domain"/>
    <property type="match status" value="1"/>
</dbReference>
<reference evidence="3" key="1">
    <citation type="journal article" date="2023" name="Plant J.">
        <title>Genome sequences and population genomics provide insights into the demographic history, inbreeding, and mutation load of two 'living fossil' tree species of Dipteronia.</title>
        <authorList>
            <person name="Feng Y."/>
            <person name="Comes H.P."/>
            <person name="Chen J."/>
            <person name="Zhu S."/>
            <person name="Lu R."/>
            <person name="Zhang X."/>
            <person name="Li P."/>
            <person name="Qiu J."/>
            <person name="Olsen K.M."/>
            <person name="Qiu Y."/>
        </authorList>
    </citation>
    <scope>NUCLEOTIDE SEQUENCE</scope>
    <source>
        <strain evidence="3">NBL</strain>
    </source>
</reference>
<comment type="subcellular location">
    <subcellularLocation>
        <location evidence="2">Endomembrane system</location>
        <topology evidence="2">Single-pass type IV membrane protein</topology>
    </subcellularLocation>
</comment>
<dbReference type="GO" id="GO:0006890">
    <property type="term" value="P:retrograde vesicle-mediated transport, Golgi to endoplasmic reticulum"/>
    <property type="evidence" value="ECO:0007669"/>
    <property type="project" value="InterPro"/>
</dbReference>
<dbReference type="InterPro" id="IPR044565">
    <property type="entry name" value="Sec22"/>
</dbReference>
<dbReference type="EMBL" id="JANJYJ010000005">
    <property type="protein sequence ID" value="KAK3212847.1"/>
    <property type="molecule type" value="Genomic_DNA"/>
</dbReference>
<dbReference type="GO" id="GO:0012505">
    <property type="term" value="C:endomembrane system"/>
    <property type="evidence" value="ECO:0007669"/>
    <property type="project" value="UniProtKB-SubCell"/>
</dbReference>
<evidence type="ECO:0000313" key="3">
    <source>
        <dbReference type="EMBL" id="KAK3212847.1"/>
    </source>
</evidence>
<comment type="caution">
    <text evidence="3">The sequence shown here is derived from an EMBL/GenBank/DDBJ whole genome shotgun (WGS) entry which is preliminary data.</text>
</comment>
<gene>
    <name evidence="3" type="ORF">Dsin_017553</name>
</gene>
<accession>A0AAE0AGG3</accession>